<feature type="region of interest" description="Disordered" evidence="1">
    <location>
        <begin position="120"/>
        <end position="149"/>
    </location>
</feature>
<evidence type="ECO:0000256" key="1">
    <source>
        <dbReference type="SAM" id="MobiDB-lite"/>
    </source>
</evidence>
<keyword evidence="3" id="KW-1185">Reference proteome</keyword>
<dbReference type="AlphaFoldDB" id="A0A521BEY6"/>
<protein>
    <recommendedName>
        <fullName evidence="4">Tetratricopeptide repeat-containing protein</fullName>
    </recommendedName>
</protein>
<dbReference type="EMBL" id="FXTK01000002">
    <property type="protein sequence ID" value="SMO45668.1"/>
    <property type="molecule type" value="Genomic_DNA"/>
</dbReference>
<dbReference type="RefSeq" id="WP_142661799.1">
    <property type="nucleotide sequence ID" value="NZ_FXTK01000002.1"/>
</dbReference>
<dbReference type="OrthoDB" id="7771618at2"/>
<dbReference type="Proteomes" id="UP000319014">
    <property type="component" value="Unassembled WGS sequence"/>
</dbReference>
<accession>A0A521BEY6</accession>
<evidence type="ECO:0000313" key="2">
    <source>
        <dbReference type="EMBL" id="SMO45668.1"/>
    </source>
</evidence>
<proteinExistence type="predicted"/>
<feature type="compositionally biased region" description="Basic and acidic residues" evidence="1">
    <location>
        <begin position="139"/>
        <end position="149"/>
    </location>
</feature>
<gene>
    <name evidence="2" type="ORF">SAMN06265221_102264</name>
</gene>
<reference evidence="2 3" key="1">
    <citation type="submission" date="2017-05" db="EMBL/GenBank/DDBJ databases">
        <authorList>
            <person name="Varghese N."/>
            <person name="Submissions S."/>
        </authorList>
    </citation>
    <scope>NUCLEOTIDE SEQUENCE [LARGE SCALE GENOMIC DNA]</scope>
    <source>
        <strain evidence="2 3">DSM 100094</strain>
    </source>
</reference>
<evidence type="ECO:0000313" key="3">
    <source>
        <dbReference type="Proteomes" id="UP000319014"/>
    </source>
</evidence>
<sequence>MQIDRADMKLLIEAGYSGVMRGISTDLAPIFLAMNEWMPAYAAGEIGLALQEMTSGNFAAADERLTTILASDREGRDEARAILAMCKALQNQHEEARRLQEELQGEGGAAEAFTDLLVNGAPETTQGNQGLAMETEAVPARDGHDAERA</sequence>
<organism evidence="2 3">
    <name type="scientific">Paracoccus laeviglucosivorans</name>
    <dbReference type="NCBI Taxonomy" id="1197861"/>
    <lineage>
        <taxon>Bacteria</taxon>
        <taxon>Pseudomonadati</taxon>
        <taxon>Pseudomonadota</taxon>
        <taxon>Alphaproteobacteria</taxon>
        <taxon>Rhodobacterales</taxon>
        <taxon>Paracoccaceae</taxon>
        <taxon>Paracoccus</taxon>
    </lineage>
</organism>
<evidence type="ECO:0008006" key="4">
    <source>
        <dbReference type="Google" id="ProtNLM"/>
    </source>
</evidence>
<name>A0A521BEY6_9RHOB</name>